<dbReference type="InterPro" id="IPR001611">
    <property type="entry name" value="Leu-rich_rpt"/>
</dbReference>
<keyword evidence="3" id="KW-0732">Signal</keyword>
<reference evidence="5" key="1">
    <citation type="submission" date="2011-04" db="EMBL/GenBank/DDBJ databases">
        <title>The complete genome of Porphyromonas asaccharolytica DSM 20707.</title>
        <authorList>
            <person name="Lucas S."/>
            <person name="Han J."/>
            <person name="Lapidus A."/>
            <person name="Bruce D."/>
            <person name="Goodwin L."/>
            <person name="Pitluck S."/>
            <person name="Peters L."/>
            <person name="Kyrpides N."/>
            <person name="Mavromatis K."/>
            <person name="Ivanova N."/>
            <person name="Ovchinnikova G."/>
            <person name="Pagani I."/>
            <person name="Lu M."/>
            <person name="Detter J.C."/>
            <person name="Tapia R."/>
            <person name="Han C."/>
            <person name="Land M."/>
            <person name="Hauser L."/>
            <person name="Markowitz V."/>
            <person name="Cheng J.-F."/>
            <person name="Hugenholtz P."/>
            <person name="Woyke T."/>
            <person name="Wu D."/>
            <person name="Gronow S."/>
            <person name="Wellnitz S."/>
            <person name="Brambilla E."/>
            <person name="Klenk H.-P."/>
            <person name="Eisen J.A."/>
        </authorList>
    </citation>
    <scope>NUCLEOTIDE SEQUENCE [LARGE SCALE GENOMIC DNA]</scope>
    <source>
        <strain evidence="5">ATCC 25260 / DSM 20707 / VPI 4198</strain>
    </source>
</reference>
<dbReference type="SUPFAM" id="SSF52058">
    <property type="entry name" value="L domain-like"/>
    <property type="match status" value="2"/>
</dbReference>
<dbReference type="PANTHER" id="PTHR47566">
    <property type="match status" value="1"/>
</dbReference>
<dbReference type="Proteomes" id="UP000006545">
    <property type="component" value="Chromosome"/>
</dbReference>
<dbReference type="PROSITE" id="PS51450">
    <property type="entry name" value="LRR"/>
    <property type="match status" value="2"/>
</dbReference>
<sequence>MKKTNFLLFLLLSLCGVSLLTAQTSEIQIKSDKAFGSEVTIYPKTNSYDTPIIVDWGDGNTESYNVDPNTSGYFAKVSGSIKGKTIRILSSLTSLEADELEITSFVAIGQTELKYLDLSKNKLTKDNFALNEDAPLENLNLKENDFTTLDLRSYTSLASIDISGNPRLGTMLVSDGSQTIERIYANDCDISHFYPVSLPALTTLSLENNSLMDLEIGDNYPKLSSLSISHNEISEIDVTKLPLLYKLEINYNNISRLNLKNNTELTNLFCSKNKLTNLDLSANSKLTSIACDSNALTVLDVSMLTKLTTLSCAGNQITLLDLTQAPYMSRLTAHSNQLTFLDFSACYQLQYLDIRSNPTMTPCAINYMLRSMWDNPRKPYGDNFNLLLKGSNAETSDAGLIKENWKADVEGDGSAECANVSVTLIQTEGKITLQERMIDTDQSLKAIGDSVLAGTPLYVQIDEIPEGKEYLGVKVNGTLIKEHVFVVTQDPTTVEPVFTKPSMMQMGTKVGHEISFAIAAPQEGTEILIDWGNGVPERNIIGQTTKRLDGKALGDYIKVSGPIIEADLSSYPGQGIWDNEFSSLQLVQPDLQILYTYMNPIGDIDLKDCPNLTLLDVAYTGISELDLTNCTQLDTLLCYGNILSKLDLSKLTGLRKLDAKKNQLTSIDLSSCVNLGYLDLQGNQLSEIDLSMLTGLHTLALGANKLSKIDLANLPEIETLLVNDNQLKVLELSKLTQLATLYCNGNQLTKLDLSNQPLLQMLQAYGNQLTACDVNDLYASLCSYPKGVTLQMPYSLYITNDKSNPDNDAQHADPTIATIKGWRVNTEGDASGCDQVYVEVAPTTHGKIQLADKQGNVIKPVWSTLPTHLGYHKVNKDQEISLIIKPEEGYTIDRLTANGEQISGTSLTPQRYTRINALFKLDNAVIAPAQSRCIAISSEGITTLADLAMLTIFTIDGQTYYHQPIGRGELVTLPQGSYLVTAQAVAADETEVMQVLIP</sequence>
<keyword evidence="2" id="KW-0677">Repeat</keyword>
<evidence type="ECO:0000313" key="5">
    <source>
        <dbReference type="Proteomes" id="UP000006545"/>
    </source>
</evidence>
<name>F4KLB0_PORAD</name>
<dbReference type="OrthoDB" id="1014608at2"/>
<dbReference type="HOGENOM" id="CLU_300129_0_0_10"/>
<evidence type="ECO:0000256" key="1">
    <source>
        <dbReference type="ARBA" id="ARBA00022614"/>
    </source>
</evidence>
<accession>F4KLB0</accession>
<dbReference type="GO" id="GO:0035591">
    <property type="term" value="F:signaling adaptor activity"/>
    <property type="evidence" value="ECO:0007669"/>
    <property type="project" value="TreeGrafter"/>
</dbReference>
<dbReference type="eggNOG" id="COG4886">
    <property type="taxonomic scope" value="Bacteria"/>
</dbReference>
<dbReference type="RefSeq" id="WP_013760512.1">
    <property type="nucleotide sequence ID" value="NC_015501.1"/>
</dbReference>
<dbReference type="EMBL" id="CP002689">
    <property type="protein sequence ID" value="AEE13058.1"/>
    <property type="molecule type" value="Genomic_DNA"/>
</dbReference>
<dbReference type="STRING" id="879243.Poras_1116"/>
<evidence type="ECO:0000256" key="3">
    <source>
        <dbReference type="SAM" id="SignalP"/>
    </source>
</evidence>
<dbReference type="AlphaFoldDB" id="F4KLB0"/>
<dbReference type="InterPro" id="IPR052574">
    <property type="entry name" value="CDIRP"/>
</dbReference>
<feature type="signal peptide" evidence="3">
    <location>
        <begin position="1"/>
        <end position="22"/>
    </location>
</feature>
<evidence type="ECO:0000256" key="2">
    <source>
        <dbReference type="ARBA" id="ARBA00022737"/>
    </source>
</evidence>
<gene>
    <name evidence="4" type="ordered locus">Poras_1116</name>
</gene>
<feature type="chain" id="PRO_5003310077" evidence="3">
    <location>
        <begin position="23"/>
        <end position="998"/>
    </location>
</feature>
<evidence type="ECO:0000313" key="4">
    <source>
        <dbReference type="EMBL" id="AEE13058.1"/>
    </source>
</evidence>
<organism evidence="4 5">
    <name type="scientific">Porphyromonas asaccharolytica (strain ATCC 25260 / DSM 20707 / BCRC 10618 / CCUG 7834 / JCM 6326 / LMG 13178 / VPI 4198 / B440)</name>
    <name type="common">Bacteroides asaccharolyticus</name>
    <dbReference type="NCBI Taxonomy" id="879243"/>
    <lineage>
        <taxon>Bacteria</taxon>
        <taxon>Pseudomonadati</taxon>
        <taxon>Bacteroidota</taxon>
        <taxon>Bacteroidia</taxon>
        <taxon>Bacteroidales</taxon>
        <taxon>Porphyromonadaceae</taxon>
        <taxon>Porphyromonas</taxon>
    </lineage>
</organism>
<keyword evidence="1" id="KW-0433">Leucine-rich repeat</keyword>
<keyword evidence="5" id="KW-1185">Reference proteome</keyword>
<dbReference type="PANTHER" id="PTHR47566:SF1">
    <property type="entry name" value="PROTEIN NUD1"/>
    <property type="match status" value="1"/>
</dbReference>
<proteinExistence type="predicted"/>
<dbReference type="InterPro" id="IPR032675">
    <property type="entry name" value="LRR_dom_sf"/>
</dbReference>
<dbReference type="Gene3D" id="3.80.10.10">
    <property type="entry name" value="Ribonuclease Inhibitor"/>
    <property type="match status" value="3"/>
</dbReference>
<protein>
    <submittedName>
        <fullName evidence="4">Leucine-rich repeat-containing protein</fullName>
    </submittedName>
</protein>
<dbReference type="KEGG" id="pah:Poras_1116"/>